<protein>
    <submittedName>
        <fullName evidence="2">Uncharacterized protein</fullName>
    </submittedName>
</protein>
<accession>A0A9W9VP53</accession>
<dbReference type="GeneID" id="81372919"/>
<proteinExistence type="predicted"/>
<name>A0A9W9VP53_9EURO</name>
<dbReference type="RefSeq" id="XP_056484559.1">
    <property type="nucleotide sequence ID" value="XM_056633939.1"/>
</dbReference>
<sequence>MRNRHGTNDLDPAPNKPKKSEYSDVLQSYIIYNPREGLRPNMAARSRHASGPNPLPTLLEIILHRSCSYWDIAR</sequence>
<dbReference type="EMBL" id="JAPZBU010000009">
    <property type="protein sequence ID" value="KAJ5386761.1"/>
    <property type="molecule type" value="Genomic_DNA"/>
</dbReference>
<feature type="region of interest" description="Disordered" evidence="1">
    <location>
        <begin position="1"/>
        <end position="22"/>
    </location>
</feature>
<evidence type="ECO:0000313" key="2">
    <source>
        <dbReference type="EMBL" id="KAJ5386761.1"/>
    </source>
</evidence>
<dbReference type="Proteomes" id="UP001147747">
    <property type="component" value="Unassembled WGS sequence"/>
</dbReference>
<reference evidence="2" key="1">
    <citation type="submission" date="2022-12" db="EMBL/GenBank/DDBJ databases">
        <authorList>
            <person name="Petersen C."/>
        </authorList>
    </citation>
    <scope>NUCLEOTIDE SEQUENCE</scope>
    <source>
        <strain evidence="2">IBT 29677</strain>
    </source>
</reference>
<keyword evidence="3" id="KW-1185">Reference proteome</keyword>
<evidence type="ECO:0000313" key="3">
    <source>
        <dbReference type="Proteomes" id="UP001147747"/>
    </source>
</evidence>
<gene>
    <name evidence="2" type="ORF">N7509_009302</name>
</gene>
<dbReference type="AlphaFoldDB" id="A0A9W9VP53"/>
<reference evidence="2" key="2">
    <citation type="journal article" date="2023" name="IMA Fungus">
        <title>Comparative genomic study of the Penicillium genus elucidates a diverse pangenome and 15 lateral gene transfer events.</title>
        <authorList>
            <person name="Petersen C."/>
            <person name="Sorensen T."/>
            <person name="Nielsen M.R."/>
            <person name="Sondergaard T.E."/>
            <person name="Sorensen J.L."/>
            <person name="Fitzpatrick D.A."/>
            <person name="Frisvad J.C."/>
            <person name="Nielsen K.L."/>
        </authorList>
    </citation>
    <scope>NUCLEOTIDE SEQUENCE</scope>
    <source>
        <strain evidence="2">IBT 29677</strain>
    </source>
</reference>
<comment type="caution">
    <text evidence="2">The sequence shown here is derived from an EMBL/GenBank/DDBJ whole genome shotgun (WGS) entry which is preliminary data.</text>
</comment>
<organism evidence="2 3">
    <name type="scientific">Penicillium cosmopolitanum</name>
    <dbReference type="NCBI Taxonomy" id="1131564"/>
    <lineage>
        <taxon>Eukaryota</taxon>
        <taxon>Fungi</taxon>
        <taxon>Dikarya</taxon>
        <taxon>Ascomycota</taxon>
        <taxon>Pezizomycotina</taxon>
        <taxon>Eurotiomycetes</taxon>
        <taxon>Eurotiomycetidae</taxon>
        <taxon>Eurotiales</taxon>
        <taxon>Aspergillaceae</taxon>
        <taxon>Penicillium</taxon>
    </lineage>
</organism>
<evidence type="ECO:0000256" key="1">
    <source>
        <dbReference type="SAM" id="MobiDB-lite"/>
    </source>
</evidence>